<dbReference type="NCBIfam" id="TIGR01525">
    <property type="entry name" value="ATPase-IB_hvy"/>
    <property type="match status" value="1"/>
</dbReference>
<evidence type="ECO:0000256" key="2">
    <source>
        <dbReference type="ARBA" id="ARBA00006024"/>
    </source>
</evidence>
<keyword evidence="8" id="KW-0187">Copper transport</keyword>
<dbReference type="SUPFAM" id="SSF55008">
    <property type="entry name" value="HMA, heavy metal-associated domain"/>
    <property type="match status" value="2"/>
</dbReference>
<dbReference type="NCBIfam" id="TIGR00003">
    <property type="entry name" value="copper ion binding protein"/>
    <property type="match status" value="1"/>
</dbReference>
<dbReference type="InterPro" id="IPR006122">
    <property type="entry name" value="HMA_Cu_ion-bd"/>
</dbReference>
<evidence type="ECO:0000256" key="6">
    <source>
        <dbReference type="ARBA" id="ARBA00022737"/>
    </source>
</evidence>
<evidence type="ECO:0000256" key="8">
    <source>
        <dbReference type="ARBA" id="ARBA00022796"/>
    </source>
</evidence>
<dbReference type="Pfam" id="PF00403">
    <property type="entry name" value="HMA"/>
    <property type="match status" value="2"/>
</dbReference>
<dbReference type="Pfam" id="PF00122">
    <property type="entry name" value="E1-E2_ATPase"/>
    <property type="match status" value="1"/>
</dbReference>
<dbReference type="InterPro" id="IPR023214">
    <property type="entry name" value="HAD_sf"/>
</dbReference>
<evidence type="ECO:0000256" key="17">
    <source>
        <dbReference type="SAM" id="MobiDB-lite"/>
    </source>
</evidence>
<dbReference type="CDD" id="cd02094">
    <property type="entry name" value="P-type_ATPase_Cu-like"/>
    <property type="match status" value="1"/>
</dbReference>
<dbReference type="InterPro" id="IPR006121">
    <property type="entry name" value="HMA_dom"/>
</dbReference>
<dbReference type="PANTHER" id="PTHR43520:SF8">
    <property type="entry name" value="P-TYPE CU(+) TRANSPORTER"/>
    <property type="match status" value="1"/>
</dbReference>
<evidence type="ECO:0000256" key="11">
    <source>
        <dbReference type="ARBA" id="ARBA00022967"/>
    </source>
</evidence>
<dbReference type="InterPro" id="IPR036163">
    <property type="entry name" value="HMA_dom_sf"/>
</dbReference>
<evidence type="ECO:0000256" key="16">
    <source>
        <dbReference type="RuleBase" id="RU362081"/>
    </source>
</evidence>
<feature type="transmembrane region" description="Helical" evidence="16">
    <location>
        <begin position="415"/>
        <end position="437"/>
    </location>
</feature>
<accession>A0ABT4VZ26</accession>
<dbReference type="PROSITE" id="PS01047">
    <property type="entry name" value="HMA_1"/>
    <property type="match status" value="1"/>
</dbReference>
<dbReference type="InterPro" id="IPR036412">
    <property type="entry name" value="HAD-like_sf"/>
</dbReference>
<organism evidence="19 20">
    <name type="scientific">Aliiroseovarius salicola</name>
    <dbReference type="NCBI Taxonomy" id="3009082"/>
    <lineage>
        <taxon>Bacteria</taxon>
        <taxon>Pseudomonadati</taxon>
        <taxon>Pseudomonadota</taxon>
        <taxon>Alphaproteobacteria</taxon>
        <taxon>Rhodobacterales</taxon>
        <taxon>Paracoccaceae</taxon>
        <taxon>Aliiroseovarius</taxon>
    </lineage>
</organism>
<dbReference type="Gene3D" id="3.40.1110.10">
    <property type="entry name" value="Calcium-transporting ATPase, cytoplasmic domain N"/>
    <property type="match status" value="1"/>
</dbReference>
<feature type="transmembrane region" description="Helical" evidence="16">
    <location>
        <begin position="759"/>
        <end position="778"/>
    </location>
</feature>
<keyword evidence="20" id="KW-1185">Reference proteome</keyword>
<keyword evidence="16" id="KW-1003">Cell membrane</keyword>
<keyword evidence="11" id="KW-1278">Translocase</keyword>
<gene>
    <name evidence="19" type="ORF">O2N63_04915</name>
</gene>
<feature type="transmembrane region" description="Helical" evidence="16">
    <location>
        <begin position="187"/>
        <end position="210"/>
    </location>
</feature>
<keyword evidence="13" id="KW-0186">Copper</keyword>
<evidence type="ECO:0000256" key="15">
    <source>
        <dbReference type="ARBA" id="ARBA00023136"/>
    </source>
</evidence>
<keyword evidence="14" id="KW-0406">Ion transport</keyword>
<keyword evidence="10" id="KW-0460">Magnesium</keyword>
<evidence type="ECO:0000313" key="20">
    <source>
        <dbReference type="Proteomes" id="UP001528040"/>
    </source>
</evidence>
<evidence type="ECO:0000256" key="9">
    <source>
        <dbReference type="ARBA" id="ARBA00022840"/>
    </source>
</evidence>
<comment type="similarity">
    <text evidence="2 16">Belongs to the cation transport ATPase (P-type) (TC 3.A.3) family. Type IB subfamily.</text>
</comment>
<feature type="transmembrane region" description="Helical" evidence="16">
    <location>
        <begin position="443"/>
        <end position="466"/>
    </location>
</feature>
<dbReference type="Gene3D" id="3.40.50.1000">
    <property type="entry name" value="HAD superfamily/HAD-like"/>
    <property type="match status" value="1"/>
</dbReference>
<comment type="caution">
    <text evidence="19">The sequence shown here is derived from an EMBL/GenBank/DDBJ whole genome shotgun (WGS) entry which is preliminary data.</text>
</comment>
<dbReference type="InterPro" id="IPR008250">
    <property type="entry name" value="ATPase_P-typ_transduc_dom_A_sf"/>
</dbReference>
<dbReference type="CDD" id="cd00371">
    <property type="entry name" value="HMA"/>
    <property type="match status" value="2"/>
</dbReference>
<dbReference type="InterPro" id="IPR017969">
    <property type="entry name" value="Heavy-metal-associated_CS"/>
</dbReference>
<reference evidence="19 20" key="1">
    <citation type="submission" date="2023-01" db="EMBL/GenBank/DDBJ databases">
        <authorList>
            <person name="Yoon J.-W."/>
        </authorList>
    </citation>
    <scope>NUCLEOTIDE SEQUENCE [LARGE SCALE GENOMIC DNA]</scope>
    <source>
        <strain evidence="19 20">KMU-50</strain>
    </source>
</reference>
<feature type="transmembrane region" description="Helical" evidence="16">
    <location>
        <begin position="784"/>
        <end position="806"/>
    </location>
</feature>
<dbReference type="PRINTS" id="PR00120">
    <property type="entry name" value="HATPASE"/>
</dbReference>
<keyword evidence="12 16" id="KW-1133">Transmembrane helix</keyword>
<dbReference type="SFLD" id="SFLDS00003">
    <property type="entry name" value="Haloacid_Dehalogenase"/>
    <property type="match status" value="1"/>
</dbReference>
<dbReference type="InterPro" id="IPR059000">
    <property type="entry name" value="ATPase_P-type_domA"/>
</dbReference>
<feature type="region of interest" description="Disordered" evidence="17">
    <location>
        <begin position="125"/>
        <end position="152"/>
    </location>
</feature>
<evidence type="ECO:0000256" key="10">
    <source>
        <dbReference type="ARBA" id="ARBA00022842"/>
    </source>
</evidence>
<dbReference type="InterPro" id="IPR044492">
    <property type="entry name" value="P_typ_ATPase_HD_dom"/>
</dbReference>
<dbReference type="PROSITE" id="PS50846">
    <property type="entry name" value="HMA_2"/>
    <property type="match status" value="2"/>
</dbReference>
<dbReference type="InterPro" id="IPR001757">
    <property type="entry name" value="P_typ_ATPase"/>
</dbReference>
<dbReference type="Gene3D" id="3.30.70.100">
    <property type="match status" value="2"/>
</dbReference>
<dbReference type="Gene3D" id="2.70.150.10">
    <property type="entry name" value="Calcium-transporting ATPase, cytoplasmic transduction domain A"/>
    <property type="match status" value="1"/>
</dbReference>
<dbReference type="NCBIfam" id="TIGR01511">
    <property type="entry name" value="ATPase-IB1_Cu"/>
    <property type="match status" value="1"/>
</dbReference>
<evidence type="ECO:0000256" key="1">
    <source>
        <dbReference type="ARBA" id="ARBA00004127"/>
    </source>
</evidence>
<dbReference type="InterPro" id="IPR023298">
    <property type="entry name" value="ATPase_P-typ_TM_dom_sf"/>
</dbReference>
<dbReference type="RefSeq" id="WP_271053118.1">
    <property type="nucleotide sequence ID" value="NZ_JAQIIO010000002.1"/>
</dbReference>
<proteinExistence type="inferred from homology"/>
<evidence type="ECO:0000256" key="14">
    <source>
        <dbReference type="ARBA" id="ARBA00023065"/>
    </source>
</evidence>
<feature type="transmembrane region" description="Helical" evidence="16">
    <location>
        <begin position="231"/>
        <end position="251"/>
    </location>
</feature>
<feature type="transmembrane region" description="Helical" evidence="16">
    <location>
        <begin position="160"/>
        <end position="181"/>
    </location>
</feature>
<dbReference type="Pfam" id="PF00702">
    <property type="entry name" value="Hydrolase"/>
    <property type="match status" value="1"/>
</dbReference>
<dbReference type="SFLD" id="SFLDF00027">
    <property type="entry name" value="p-type_atpase"/>
    <property type="match status" value="1"/>
</dbReference>
<dbReference type="SUPFAM" id="SSF81653">
    <property type="entry name" value="Calcium ATPase, transduction domain A"/>
    <property type="match status" value="1"/>
</dbReference>
<dbReference type="Proteomes" id="UP001528040">
    <property type="component" value="Unassembled WGS sequence"/>
</dbReference>
<keyword evidence="6" id="KW-0677">Repeat</keyword>
<keyword evidence="5 16" id="KW-0479">Metal-binding</keyword>
<keyword evidence="15 16" id="KW-0472">Membrane</keyword>
<keyword evidence="7 16" id="KW-0547">Nucleotide-binding</keyword>
<evidence type="ECO:0000256" key="3">
    <source>
        <dbReference type="ARBA" id="ARBA00022448"/>
    </source>
</evidence>
<evidence type="ECO:0000256" key="12">
    <source>
        <dbReference type="ARBA" id="ARBA00022989"/>
    </source>
</evidence>
<keyword evidence="9 16" id="KW-0067">ATP-binding</keyword>
<evidence type="ECO:0000256" key="5">
    <source>
        <dbReference type="ARBA" id="ARBA00022723"/>
    </source>
</evidence>
<evidence type="ECO:0000313" key="19">
    <source>
        <dbReference type="EMBL" id="MDA5093424.1"/>
    </source>
</evidence>
<evidence type="ECO:0000256" key="7">
    <source>
        <dbReference type="ARBA" id="ARBA00022741"/>
    </source>
</evidence>
<dbReference type="InterPro" id="IPR023299">
    <property type="entry name" value="ATPase_P-typ_cyto_dom_N"/>
</dbReference>
<dbReference type="PRINTS" id="PR00119">
    <property type="entry name" value="CATATPASE"/>
</dbReference>
<protein>
    <submittedName>
        <fullName evidence="19">Heavy metal translocating P-type ATPase</fullName>
    </submittedName>
</protein>
<keyword evidence="4 16" id="KW-0812">Transmembrane</keyword>
<feature type="transmembrane region" description="Helical" evidence="16">
    <location>
        <begin position="263"/>
        <end position="281"/>
    </location>
</feature>
<keyword evidence="3" id="KW-0813">Transport</keyword>
<evidence type="ECO:0000259" key="18">
    <source>
        <dbReference type="PROSITE" id="PS50846"/>
    </source>
</evidence>
<sequence>MAAAKRLSLEIENMSCASCVGRAEKALAGVDGVSEATVNLATETAAVEFAAPANTNSIAKALDRAGYPARRATAVLDVEAMSCAACVGRVERMLASTPGVLEARVNLATERAFVTYLPGAVTPEEMSLKPSKAGFPTRPRADGAPRKDTKEEDARRLARAALLAAVLAAPVFALEMGGHLFPAFHHWVAANIGIRVSQLIQLVLTTLVLFGPGRLFFTKGIPALLRGAPDMNALVAIGTSAAYAYSVIATVAPKLLPAGTANVYFEAAAVIVVLILLGRVMEARAKGRTGEAIRALVALQPREAVVETDGKAVTRPIAQVVTGEVLLVKPGGRLPLDGEVIEGTSHVDEAMITGEPDPVAKKPCDAVVGGTVNGAGVLRVRVTHTGPDTMLAQIIRMVEDAQGAKLPIQALVDKVTAVFVPVVMGIAALTVMVWLMIGPSPALGLALVAGVSVLIIACPCAMGLATPTSIMVGTGRAAQLGALFRRGDALQTLQDAAVVAFDKTGTLTAGRPELTAVLIADGQDEAQVLALIAAVEAESEHPLAQSILRGAEARGIAPAKAEGFKAEIGMGVRGTVDGHAVLVGSQTFMAQAGVALTDLVERAEPLRTKGHGVFFAAVDGKLVALLGVSDPIKPETKAALEVLHSQGKQLAMITGDDPGTAAAIAGQLGIDIVVAGVLPGGKVDALKDLRAAHGPVAFVGDGINDAPALAEADVGLAIGTGTDVAIEAADVVLASDSLSGVANAFEVSRRTMTNIRQNLVWAFGYNVILIPVAAGLLYPVWGVLLSPMLGAFAMAASSIMVLTNALRLRFVKSIV</sequence>
<dbReference type="SUPFAM" id="SSF81665">
    <property type="entry name" value="Calcium ATPase, transmembrane domain M"/>
    <property type="match status" value="1"/>
</dbReference>
<name>A0ABT4VZ26_9RHOB</name>
<dbReference type="PANTHER" id="PTHR43520">
    <property type="entry name" value="ATP7, ISOFORM B"/>
    <property type="match status" value="1"/>
</dbReference>
<evidence type="ECO:0000256" key="4">
    <source>
        <dbReference type="ARBA" id="ARBA00022692"/>
    </source>
</evidence>
<feature type="compositionally biased region" description="Basic and acidic residues" evidence="17">
    <location>
        <begin position="139"/>
        <end position="152"/>
    </location>
</feature>
<dbReference type="InterPro" id="IPR018303">
    <property type="entry name" value="ATPase_P-typ_P_site"/>
</dbReference>
<feature type="domain" description="HMA" evidence="18">
    <location>
        <begin position="5"/>
        <end position="70"/>
    </location>
</feature>
<dbReference type="PROSITE" id="PS00154">
    <property type="entry name" value="ATPASE_E1_E2"/>
    <property type="match status" value="1"/>
</dbReference>
<dbReference type="SFLD" id="SFLDG00002">
    <property type="entry name" value="C1.7:_P-type_atpase_like"/>
    <property type="match status" value="1"/>
</dbReference>
<dbReference type="InterPro" id="IPR027256">
    <property type="entry name" value="P-typ_ATPase_IB"/>
</dbReference>
<dbReference type="EMBL" id="JAQIIO010000002">
    <property type="protein sequence ID" value="MDA5093424.1"/>
    <property type="molecule type" value="Genomic_DNA"/>
</dbReference>
<dbReference type="NCBIfam" id="TIGR01494">
    <property type="entry name" value="ATPase_P-type"/>
    <property type="match status" value="1"/>
</dbReference>
<comment type="subcellular location">
    <subcellularLocation>
        <location evidence="16">Cell membrane</location>
    </subcellularLocation>
    <subcellularLocation>
        <location evidence="1">Endomembrane system</location>
        <topology evidence="1">Multi-pass membrane protein</topology>
    </subcellularLocation>
</comment>
<evidence type="ECO:0000256" key="13">
    <source>
        <dbReference type="ARBA" id="ARBA00023008"/>
    </source>
</evidence>
<feature type="domain" description="HMA" evidence="18">
    <location>
        <begin position="72"/>
        <end position="138"/>
    </location>
</feature>
<dbReference type="SUPFAM" id="SSF56784">
    <property type="entry name" value="HAD-like"/>
    <property type="match status" value="1"/>
</dbReference>